<dbReference type="Pfam" id="PF00535">
    <property type="entry name" value="Glycos_transf_2"/>
    <property type="match status" value="1"/>
</dbReference>
<comment type="similarity">
    <text evidence="2">Belongs to the glycosyltransferase 2 family.</text>
</comment>
<comment type="catalytic activity">
    <reaction evidence="9">
        <text>an NDP-alpha-D-glucose + (2R)-3-phosphoglycerate = (2R)-2-O-(alpha-D-glucopyranosyl)-3-phospho-glycerate + a ribonucleoside 5'-diphosphate + H(+)</text>
        <dbReference type="Rhea" id="RHEA:47244"/>
        <dbReference type="ChEBI" id="CHEBI:15378"/>
        <dbReference type="ChEBI" id="CHEBI:57930"/>
        <dbReference type="ChEBI" id="CHEBI:58272"/>
        <dbReference type="ChEBI" id="CHEBI:62600"/>
        <dbReference type="ChEBI" id="CHEBI:76533"/>
        <dbReference type="EC" id="2.4.1.266"/>
    </reaction>
    <physiologicalReaction direction="left-to-right" evidence="9">
        <dbReference type="Rhea" id="RHEA:47245"/>
    </physiologicalReaction>
</comment>
<dbReference type="STRING" id="169760.PSTEL_21415"/>
<dbReference type="EMBL" id="CP009286">
    <property type="protein sequence ID" value="AIQ65301.1"/>
    <property type="molecule type" value="Genomic_DNA"/>
</dbReference>
<evidence type="ECO:0000256" key="5">
    <source>
        <dbReference type="ARBA" id="ARBA00022842"/>
    </source>
</evidence>
<evidence type="ECO:0000259" key="10">
    <source>
        <dbReference type="Pfam" id="PF00535"/>
    </source>
</evidence>
<protein>
    <recommendedName>
        <fullName evidence="7">Glucosyl-3-phosphoglycerate synthase</fullName>
        <ecNumber evidence="6">2.4.1.266</ecNumber>
    </recommendedName>
</protein>
<accession>A0A089LUT6</accession>
<proteinExistence type="inferred from homology"/>
<dbReference type="AlphaFoldDB" id="A0A089LUT6"/>
<evidence type="ECO:0000256" key="2">
    <source>
        <dbReference type="ARBA" id="ARBA00006739"/>
    </source>
</evidence>
<sequence>MTGAPDEREPLVSVIIPAMNEESTIAKVIAEARRTAARCEVIVVVNGSSDRTADIAAASGARVLVYPEPLGHDVGRSIGAGAAKGDILLFTDGDIVISAKRLFPFVKAVGSGVDVALNRYSGAVKKRRPHPVVLSKHTLNLLLGRPDLHGCSMTTVPHALSRKALETLGGEILSCPPAAQARAVLHGLRVEAVHLVPVGRMNVIRRKRGGRDPLADIVVSDHLQAAAVMLERLGERAGYSDGSRRREMVR</sequence>
<evidence type="ECO:0000256" key="1">
    <source>
        <dbReference type="ARBA" id="ARBA00001946"/>
    </source>
</evidence>
<dbReference type="InterPro" id="IPR029044">
    <property type="entry name" value="Nucleotide-diphossugar_trans"/>
</dbReference>
<dbReference type="Proteomes" id="UP000029507">
    <property type="component" value="Chromosome"/>
</dbReference>
<evidence type="ECO:0000313" key="11">
    <source>
        <dbReference type="EMBL" id="AIQ65301.1"/>
    </source>
</evidence>
<dbReference type="Gene3D" id="3.90.550.10">
    <property type="entry name" value="Spore Coat Polysaccharide Biosynthesis Protein SpsA, Chain A"/>
    <property type="match status" value="1"/>
</dbReference>
<dbReference type="InterPro" id="IPR001173">
    <property type="entry name" value="Glyco_trans_2-like"/>
</dbReference>
<dbReference type="SUPFAM" id="SSF53448">
    <property type="entry name" value="Nucleotide-diphospho-sugar transferases"/>
    <property type="match status" value="1"/>
</dbReference>
<dbReference type="PANTHER" id="PTHR48090">
    <property type="entry name" value="UNDECAPRENYL-PHOSPHATE 4-DEOXY-4-FORMAMIDO-L-ARABINOSE TRANSFERASE-RELATED"/>
    <property type="match status" value="1"/>
</dbReference>
<keyword evidence="12" id="KW-1185">Reference proteome</keyword>
<evidence type="ECO:0000256" key="8">
    <source>
        <dbReference type="ARBA" id="ARBA00048689"/>
    </source>
</evidence>
<evidence type="ECO:0000313" key="12">
    <source>
        <dbReference type="Proteomes" id="UP000029507"/>
    </source>
</evidence>
<feature type="domain" description="Glycosyltransferase 2-like" evidence="10">
    <location>
        <begin position="13"/>
        <end position="133"/>
    </location>
</feature>
<dbReference type="InterPro" id="IPR050256">
    <property type="entry name" value="Glycosyltransferase_2"/>
</dbReference>
<dbReference type="PANTHER" id="PTHR48090:SF10">
    <property type="entry name" value="GLUCOSYL-3-PHOSPHOGLYCERATE SYNTHASE"/>
    <property type="match status" value="1"/>
</dbReference>
<keyword evidence="4" id="KW-0808">Transferase</keyword>
<organism evidence="11 12">
    <name type="scientific">Paenibacillus stellifer</name>
    <dbReference type="NCBI Taxonomy" id="169760"/>
    <lineage>
        <taxon>Bacteria</taxon>
        <taxon>Bacillati</taxon>
        <taxon>Bacillota</taxon>
        <taxon>Bacilli</taxon>
        <taxon>Bacillales</taxon>
        <taxon>Paenibacillaceae</taxon>
        <taxon>Paenibacillus</taxon>
    </lineage>
</organism>
<comment type="catalytic activity">
    <reaction evidence="8">
        <text>(2R)-3-phosphoglycerate + UDP-alpha-D-glucose = (2R)-2-O-(alpha-D-glucopyranosyl)-3-phospho-glycerate + UDP + H(+)</text>
        <dbReference type="Rhea" id="RHEA:31319"/>
        <dbReference type="ChEBI" id="CHEBI:15378"/>
        <dbReference type="ChEBI" id="CHEBI:58223"/>
        <dbReference type="ChEBI" id="CHEBI:58272"/>
        <dbReference type="ChEBI" id="CHEBI:58885"/>
        <dbReference type="ChEBI" id="CHEBI:62600"/>
        <dbReference type="EC" id="2.4.1.266"/>
    </reaction>
    <physiologicalReaction direction="left-to-right" evidence="8">
        <dbReference type="Rhea" id="RHEA:31320"/>
    </physiologicalReaction>
</comment>
<comment type="cofactor">
    <cofactor evidence="1">
        <name>Mg(2+)</name>
        <dbReference type="ChEBI" id="CHEBI:18420"/>
    </cofactor>
</comment>
<dbReference type="GO" id="GO:0016757">
    <property type="term" value="F:glycosyltransferase activity"/>
    <property type="evidence" value="ECO:0007669"/>
    <property type="project" value="UniProtKB-KW"/>
</dbReference>
<evidence type="ECO:0000256" key="9">
    <source>
        <dbReference type="ARBA" id="ARBA00048997"/>
    </source>
</evidence>
<name>A0A089LUT6_9BACL</name>
<keyword evidence="5" id="KW-0460">Magnesium</keyword>
<dbReference type="KEGG" id="pste:PSTEL_21415"/>
<evidence type="ECO:0000256" key="3">
    <source>
        <dbReference type="ARBA" id="ARBA00022676"/>
    </source>
</evidence>
<reference evidence="11 12" key="1">
    <citation type="submission" date="2014-08" db="EMBL/GenBank/DDBJ databases">
        <title>Comparative genomics of the Paenibacillus odorifer group.</title>
        <authorList>
            <person name="den Bakker H.C."/>
            <person name="Tsai Y.-C."/>
            <person name="Martin N."/>
            <person name="Korlach J."/>
            <person name="Wiedmann M."/>
        </authorList>
    </citation>
    <scope>NUCLEOTIDE SEQUENCE [LARGE SCALE GENOMIC DNA]</scope>
    <source>
        <strain evidence="11 12">DSM 14472</strain>
    </source>
</reference>
<dbReference type="EC" id="2.4.1.266" evidence="6"/>
<gene>
    <name evidence="11" type="ORF">PSTEL_21415</name>
</gene>
<evidence type="ECO:0000256" key="4">
    <source>
        <dbReference type="ARBA" id="ARBA00022679"/>
    </source>
</evidence>
<keyword evidence="3" id="KW-0328">Glycosyltransferase</keyword>
<evidence type="ECO:0000256" key="6">
    <source>
        <dbReference type="ARBA" id="ARBA00039022"/>
    </source>
</evidence>
<dbReference type="HOGENOM" id="CLU_049288_0_0_9"/>
<evidence type="ECO:0000256" key="7">
    <source>
        <dbReference type="ARBA" id="ARBA00040894"/>
    </source>
</evidence>